<sequence>MTAGMLTQAILLTHMIENIGGYQWIIVTPAHGIGGRKPPPTKKRSTNPLAPVQDCEEMIDVVTESEDPAPIYDKIKAKHLMDECERHAALARVDEGNEDWEETISRTNWTPTQNRLFNGIVNILNNDHLARLAHTKSHNEPVARRVTIDKSVERVRRLMATVFWDSKYTQWLHQLLIDNLSTQYLAAYLDILQTLRSKLPNFVDKLMSAANSSRLSVLGYENLFPLLKRPWDPVALSLMQDKPKKLPGSPVIVVVPSTPISSKRMLKWINLLSNLATVITIPSNYGGAPAHKTAMMNCVDQMFVMARNKIQDIRLDYPGRNIVLVGFGFGATLALQIAQVEQVLCVISIGFSLLTAEGKRGEPDDNLLELQCPVLFVIGQCSSTSVQEDMEDLRERMRVETGLIVVGSADDKLRVNKKKKKTEGITQSVVDRCVADEIGEFISGIILSPYPPQIRQSPTNLTTDGVMSKKMKTERKRYNSNTSSIDSEPPSPTPRITRPGQKNTPNLGRPPGSKSKAKMEAKWAAQAKAMGLQNRSLSSLLQGDFQTLIQPPLVKSGPSGIKVLENVKLSSGMTPKLFSNNGKMIDMSKVSVINAKTTNGNSLVLLPDGKIKNLTSNVKVSGGRYITSKRQLLGNKPPKPVKKISYISQPCSLQTATLPPPTNLTTQDIMDLPIIFADDNQILDSTLTQPEVKSVSQIVTSPSKLISANTGNKFMLINKPNNFIISPTSKTISALQPAKVTPKYTKIILSSKRVPELSTASNLVTKISPEISVKKVVENEAPSQGTPMEELDLENEIAASTLYKIKTGVVQGESSAMIASKPQDRENIPGLIVNDKWASRVEADVNSVQSASSKRTMGEAEIVESETEMARSKILKLDSNQSNASRAFLVLSASRRQTYRPDACTASVVCLRLSQALAAGCCALSSMELPRIASQTSICPPSIQLLTEYTKPRTPVSKRLLSATSQPAEPQFAILPSAPAYQPSRKREEARALQNLRRRLQAVRVLQANKAEPIEASCANNNISPADLDNRADLLQKILSNRPVSMVLDISDLTTAWKDSDFITDCLCWHNVYRQRHGSPALSMSSELCYLAQTWANHLAHTNRFYYRYDKELGQNLFCRPSNVLVSDVTGQEVATYWYRAVRQYDFRKEPDILHANVNAGHFTQLVWAASRHFGIGKARSRSGKIVVVAHYAPAGNISGAYLENVLPPSAEYFTLPPVPQNRYVVPSDGSTSDSGRSISERQFSTATTLKEKWDLVTAVCLERKPLITTPLTKLELDYKNLLSQVEFERSLKSDHEMRIEKELKQLEQLKKGDDVEVHLKDTAQDFADASAEELSKFKSADRTTEADKKNDDKALDRKLDKHLVLVMKQKIGQKDFYLLPQAMRNDGETLRQVFIYFARYEKGQLQTKSPDYKWLDRTELNKILPEEYANSLSEMLVDE</sequence>
<dbReference type="CDD" id="cd05382">
    <property type="entry name" value="CAP_GAPR1-like"/>
    <property type="match status" value="1"/>
</dbReference>
<reference evidence="5" key="1">
    <citation type="journal article" date="2020" name="J Insects Food Feed">
        <title>The yellow mealworm (Tenebrio molitor) genome: a resource for the emerging insects as food and feed industry.</title>
        <authorList>
            <person name="Eriksson T."/>
            <person name="Andere A."/>
            <person name="Kelstrup H."/>
            <person name="Emery V."/>
            <person name="Picard C."/>
        </authorList>
    </citation>
    <scope>NUCLEOTIDE SEQUENCE</scope>
    <source>
        <strain evidence="5">Stoneville</strain>
        <tissue evidence="5">Whole head</tissue>
    </source>
</reference>
<protein>
    <recommendedName>
        <fullName evidence="4">SCP domain-containing protein</fullName>
    </recommendedName>
</protein>
<keyword evidence="2" id="KW-0964">Secreted</keyword>
<evidence type="ECO:0000313" key="5">
    <source>
        <dbReference type="EMBL" id="KAH0809479.1"/>
    </source>
</evidence>
<evidence type="ECO:0000313" key="6">
    <source>
        <dbReference type="Proteomes" id="UP000719412"/>
    </source>
</evidence>
<dbReference type="Gene3D" id="3.90.79.10">
    <property type="entry name" value="Nucleoside Triphosphate Pyrophosphohydrolase"/>
    <property type="match status" value="2"/>
</dbReference>
<keyword evidence="6" id="KW-1185">Reference proteome</keyword>
<reference evidence="5" key="2">
    <citation type="submission" date="2021-08" db="EMBL/GenBank/DDBJ databases">
        <authorList>
            <person name="Eriksson T."/>
        </authorList>
    </citation>
    <scope>NUCLEOTIDE SEQUENCE</scope>
    <source>
        <strain evidence="5">Stoneville</strain>
        <tissue evidence="5">Whole head</tissue>
    </source>
</reference>
<dbReference type="InterPro" id="IPR026555">
    <property type="entry name" value="NSL3/Tex30"/>
</dbReference>
<feature type="compositionally biased region" description="Polar residues" evidence="3">
    <location>
        <begin position="454"/>
        <end position="465"/>
    </location>
</feature>
<dbReference type="SUPFAM" id="SSF55797">
    <property type="entry name" value="PR-1-like"/>
    <property type="match status" value="1"/>
</dbReference>
<dbReference type="Proteomes" id="UP000719412">
    <property type="component" value="Unassembled WGS sequence"/>
</dbReference>
<evidence type="ECO:0000259" key="4">
    <source>
        <dbReference type="SMART" id="SM00198"/>
    </source>
</evidence>
<evidence type="ECO:0000256" key="2">
    <source>
        <dbReference type="ARBA" id="ARBA00022525"/>
    </source>
</evidence>
<comment type="subcellular location">
    <subcellularLocation>
        <location evidence="1">Secreted</location>
    </subcellularLocation>
</comment>
<dbReference type="InterPro" id="IPR014044">
    <property type="entry name" value="CAP_dom"/>
</dbReference>
<dbReference type="InterPro" id="IPR029058">
    <property type="entry name" value="AB_hydrolase_fold"/>
</dbReference>
<feature type="region of interest" description="Disordered" evidence="3">
    <location>
        <begin position="452"/>
        <end position="520"/>
    </location>
</feature>
<dbReference type="Pfam" id="PF23154">
    <property type="entry name" value="KANSL3_1st"/>
    <property type="match status" value="1"/>
</dbReference>
<evidence type="ECO:0000256" key="3">
    <source>
        <dbReference type="SAM" id="MobiDB-lite"/>
    </source>
</evidence>
<dbReference type="InterPro" id="IPR021757">
    <property type="entry name" value="Ribosomal_mL46_N"/>
</dbReference>
<dbReference type="SMART" id="SM00198">
    <property type="entry name" value="SCP"/>
    <property type="match status" value="1"/>
</dbReference>
<dbReference type="SUPFAM" id="SSF53474">
    <property type="entry name" value="alpha/beta-Hydrolases"/>
    <property type="match status" value="1"/>
</dbReference>
<dbReference type="Pfam" id="PF00188">
    <property type="entry name" value="CAP"/>
    <property type="match status" value="1"/>
</dbReference>
<dbReference type="PANTHER" id="PTHR13136">
    <property type="entry name" value="TESTIS DEVELOPMENT PROTEIN PRTD"/>
    <property type="match status" value="1"/>
</dbReference>
<comment type="caution">
    <text evidence="5">The sequence shown here is derived from an EMBL/GenBank/DDBJ whole genome shotgun (WGS) entry which is preliminary data.</text>
</comment>
<dbReference type="PANTHER" id="PTHR13136:SF16">
    <property type="entry name" value="KAT8 REGULATORY NSL COMPLEX SUBUNIT 3"/>
    <property type="match status" value="1"/>
</dbReference>
<name>A0A8J6H7F3_TENMO</name>
<dbReference type="InterPro" id="IPR056519">
    <property type="entry name" value="KANSL3_1st"/>
</dbReference>
<dbReference type="InterPro" id="IPR035940">
    <property type="entry name" value="CAP_sf"/>
</dbReference>
<feature type="domain" description="SCP" evidence="4">
    <location>
        <begin position="1061"/>
        <end position="1200"/>
    </location>
</feature>
<dbReference type="GO" id="GO:0044545">
    <property type="term" value="C:NSL complex"/>
    <property type="evidence" value="ECO:0007669"/>
    <property type="project" value="TreeGrafter"/>
</dbReference>
<organism evidence="5 6">
    <name type="scientific">Tenebrio molitor</name>
    <name type="common">Yellow mealworm beetle</name>
    <dbReference type="NCBI Taxonomy" id="7067"/>
    <lineage>
        <taxon>Eukaryota</taxon>
        <taxon>Metazoa</taxon>
        <taxon>Ecdysozoa</taxon>
        <taxon>Arthropoda</taxon>
        <taxon>Hexapoda</taxon>
        <taxon>Insecta</taxon>
        <taxon>Pterygota</taxon>
        <taxon>Neoptera</taxon>
        <taxon>Endopterygota</taxon>
        <taxon>Coleoptera</taxon>
        <taxon>Polyphaga</taxon>
        <taxon>Cucujiformia</taxon>
        <taxon>Tenebrionidae</taxon>
        <taxon>Tenebrio</taxon>
    </lineage>
</organism>
<dbReference type="Pfam" id="PF11788">
    <property type="entry name" value="MRP-L46"/>
    <property type="match status" value="1"/>
</dbReference>
<dbReference type="Gene3D" id="3.40.50.1820">
    <property type="entry name" value="alpha/beta hydrolase"/>
    <property type="match status" value="1"/>
</dbReference>
<dbReference type="InterPro" id="IPR018244">
    <property type="entry name" value="Allrgn_V5/Tpx1_CS"/>
</dbReference>
<dbReference type="Gene3D" id="3.40.33.10">
    <property type="entry name" value="CAP"/>
    <property type="match status" value="1"/>
</dbReference>
<dbReference type="FunFam" id="3.40.33.10:FF:000010">
    <property type="entry name" value="Predicted protein"/>
    <property type="match status" value="1"/>
</dbReference>
<gene>
    <name evidence="5" type="ORF">GEV33_013313</name>
</gene>
<evidence type="ECO:0000256" key="1">
    <source>
        <dbReference type="ARBA" id="ARBA00004613"/>
    </source>
</evidence>
<dbReference type="InterPro" id="IPR034113">
    <property type="entry name" value="SCP_GAPR1-like"/>
</dbReference>
<dbReference type="GO" id="GO:0005576">
    <property type="term" value="C:extracellular region"/>
    <property type="evidence" value="ECO:0007669"/>
    <property type="project" value="UniProtKB-SubCell"/>
</dbReference>
<accession>A0A8J6H7F3</accession>
<dbReference type="EMBL" id="JABDTM020028113">
    <property type="protein sequence ID" value="KAH0809479.1"/>
    <property type="molecule type" value="Genomic_DNA"/>
</dbReference>
<proteinExistence type="predicted"/>
<dbReference type="GO" id="GO:0045944">
    <property type="term" value="P:positive regulation of transcription by RNA polymerase II"/>
    <property type="evidence" value="ECO:0007669"/>
    <property type="project" value="TreeGrafter"/>
</dbReference>
<dbReference type="PROSITE" id="PS01009">
    <property type="entry name" value="CRISP_1"/>
    <property type="match status" value="1"/>
</dbReference>